<evidence type="ECO:0000313" key="2">
    <source>
        <dbReference type="WBParaSite" id="GPUH_0001796501-mRNA-1"/>
    </source>
</evidence>
<dbReference type="WBParaSite" id="GPUH_0001796501-mRNA-1">
    <property type="protein sequence ID" value="GPUH_0001796501-mRNA-1"/>
    <property type="gene ID" value="GPUH_0001796501"/>
</dbReference>
<organism evidence="2">
    <name type="scientific">Gongylonema pulchrum</name>
    <dbReference type="NCBI Taxonomy" id="637853"/>
    <lineage>
        <taxon>Eukaryota</taxon>
        <taxon>Metazoa</taxon>
        <taxon>Ecdysozoa</taxon>
        <taxon>Nematoda</taxon>
        <taxon>Chromadorea</taxon>
        <taxon>Rhabditida</taxon>
        <taxon>Spirurina</taxon>
        <taxon>Spiruromorpha</taxon>
        <taxon>Spiruroidea</taxon>
        <taxon>Gongylonematidae</taxon>
        <taxon>Gongylonema</taxon>
    </lineage>
</organism>
<feature type="region of interest" description="Disordered" evidence="1">
    <location>
        <begin position="1"/>
        <end position="62"/>
    </location>
</feature>
<feature type="compositionally biased region" description="Acidic residues" evidence="1">
    <location>
        <begin position="1"/>
        <end position="22"/>
    </location>
</feature>
<protein>
    <submittedName>
        <fullName evidence="2">DUF1713 domain-containing protein</fullName>
    </submittedName>
</protein>
<dbReference type="AlphaFoldDB" id="A0A183EAE9"/>
<feature type="compositionally biased region" description="Low complexity" evidence="1">
    <location>
        <begin position="23"/>
        <end position="45"/>
    </location>
</feature>
<proteinExistence type="predicted"/>
<sequence>LNETDDETKDVDSGTDEGDDGDSTLTDLGSTCSGLTDLSGLSDLDFQLPEPPEGTTDAGAEDTELGVVEFGMSNDTGCGKKRKNMWRKKLEKRKRIKHQQ</sequence>
<name>A0A183EAE9_9BILA</name>
<accession>A0A183EAE9</accession>
<evidence type="ECO:0000256" key="1">
    <source>
        <dbReference type="SAM" id="MobiDB-lite"/>
    </source>
</evidence>
<reference evidence="2" key="1">
    <citation type="submission" date="2016-06" db="UniProtKB">
        <authorList>
            <consortium name="WormBaseParasite"/>
        </authorList>
    </citation>
    <scope>IDENTIFICATION</scope>
</reference>